<dbReference type="InterPro" id="IPR014202">
    <property type="entry name" value="Spore_II_R"/>
</dbReference>
<dbReference type="RefSeq" id="WP_317978709.1">
    <property type="nucleotide sequence ID" value="NZ_BTCL01000002.1"/>
</dbReference>
<sequence>MINRTNSLFYFRKSYALLVIVLFVLVMSWEQQRTDAAVVDTIIPQDSIRLRILANSDSPADQAVKRVVRDAVVKAMDTWVTGPQTIEEARQTVLDHMDEINGIVADVLTSRGFDYSYHAELGQVPFPTKMYSNEVYPAGNYEALLITLGEGKGQNWWCVLFPPLCFIDAATGEAAAADPDADAAKAETVKTASADHKDNAKVEKTSDGKEGKSEASVQKSHDENKQGEAPKAKFFLLEIIEQFINWLKSLF</sequence>
<proteinExistence type="predicted"/>
<organism evidence="2 3">
    <name type="scientific">Paenibacillus glycanilyticus</name>
    <dbReference type="NCBI Taxonomy" id="126569"/>
    <lineage>
        <taxon>Bacteria</taxon>
        <taxon>Bacillati</taxon>
        <taxon>Bacillota</taxon>
        <taxon>Bacilli</taxon>
        <taxon>Bacillales</taxon>
        <taxon>Paenibacillaceae</taxon>
        <taxon>Paenibacillus</taxon>
    </lineage>
</organism>
<gene>
    <name evidence="2" type="primary">spoIIR</name>
    <name evidence="2" type="ORF">PghCCS26_05270</name>
</gene>
<protein>
    <submittedName>
        <fullName evidence="2">Stage II sporulation protein R</fullName>
    </submittedName>
</protein>
<dbReference type="Pfam" id="PF09551">
    <property type="entry name" value="Spore_II_R"/>
    <property type="match status" value="1"/>
</dbReference>
<dbReference type="Proteomes" id="UP001285921">
    <property type="component" value="Unassembled WGS sequence"/>
</dbReference>
<evidence type="ECO:0000313" key="2">
    <source>
        <dbReference type="EMBL" id="GMK43400.1"/>
    </source>
</evidence>
<dbReference type="NCBIfam" id="TIGR02837">
    <property type="entry name" value="spore_II_R"/>
    <property type="match status" value="1"/>
</dbReference>
<feature type="region of interest" description="Disordered" evidence="1">
    <location>
        <begin position="187"/>
        <end position="226"/>
    </location>
</feature>
<evidence type="ECO:0000313" key="3">
    <source>
        <dbReference type="Proteomes" id="UP001285921"/>
    </source>
</evidence>
<evidence type="ECO:0000256" key="1">
    <source>
        <dbReference type="SAM" id="MobiDB-lite"/>
    </source>
</evidence>
<accession>A0ABQ6NE95</accession>
<name>A0ABQ6NE95_9BACL</name>
<comment type="caution">
    <text evidence="2">The sequence shown here is derived from an EMBL/GenBank/DDBJ whole genome shotgun (WGS) entry which is preliminary data.</text>
</comment>
<keyword evidence="3" id="KW-1185">Reference proteome</keyword>
<dbReference type="EMBL" id="BTCL01000002">
    <property type="protein sequence ID" value="GMK43400.1"/>
    <property type="molecule type" value="Genomic_DNA"/>
</dbReference>
<reference evidence="2 3" key="1">
    <citation type="submission" date="2023-05" db="EMBL/GenBank/DDBJ databases">
        <title>Draft genome of Paenibacillus sp. CCS26.</title>
        <authorList>
            <person name="Akita H."/>
            <person name="Shinto Y."/>
            <person name="Kimura Z."/>
        </authorList>
    </citation>
    <scope>NUCLEOTIDE SEQUENCE [LARGE SCALE GENOMIC DNA]</scope>
    <source>
        <strain evidence="2 3">CCS26</strain>
    </source>
</reference>